<keyword evidence="1" id="KW-0813">Transport</keyword>
<evidence type="ECO:0000256" key="5">
    <source>
        <dbReference type="ARBA" id="ARBA00037066"/>
    </source>
</evidence>
<dbReference type="InterPro" id="IPR003593">
    <property type="entry name" value="AAA+_ATPase"/>
</dbReference>
<dbReference type="SMART" id="SM00382">
    <property type="entry name" value="AAA"/>
    <property type="match status" value="1"/>
</dbReference>
<name>A0A399R567_9PROT</name>
<feature type="domain" description="ABC transporter" evidence="6">
    <location>
        <begin position="4"/>
        <end position="239"/>
    </location>
</feature>
<evidence type="ECO:0000259" key="6">
    <source>
        <dbReference type="PROSITE" id="PS50893"/>
    </source>
</evidence>
<accession>A0A399R567</accession>
<dbReference type="OrthoDB" id="9806149at2"/>
<dbReference type="PANTHER" id="PTHR42794">
    <property type="entry name" value="HEMIN IMPORT ATP-BINDING PROTEIN HMUV"/>
    <property type="match status" value="1"/>
</dbReference>
<dbReference type="AlphaFoldDB" id="A0A399R567"/>
<proteinExistence type="predicted"/>
<dbReference type="Gene3D" id="3.40.50.300">
    <property type="entry name" value="P-loop containing nucleotide triphosphate hydrolases"/>
    <property type="match status" value="1"/>
</dbReference>
<evidence type="ECO:0000256" key="3">
    <source>
        <dbReference type="ARBA" id="ARBA00022840"/>
    </source>
</evidence>
<keyword evidence="8" id="KW-1185">Reference proteome</keyword>
<dbReference type="InterPro" id="IPR027417">
    <property type="entry name" value="P-loop_NTPase"/>
</dbReference>
<dbReference type="Proteomes" id="UP000266385">
    <property type="component" value="Unassembled WGS sequence"/>
</dbReference>
<gene>
    <name evidence="7" type="ORF">D1223_15780</name>
</gene>
<comment type="caution">
    <text evidence="7">The sequence shown here is derived from an EMBL/GenBank/DDBJ whole genome shotgun (WGS) entry which is preliminary data.</text>
</comment>
<keyword evidence="4" id="KW-1278">Translocase</keyword>
<dbReference type="GO" id="GO:0005524">
    <property type="term" value="F:ATP binding"/>
    <property type="evidence" value="ECO:0007669"/>
    <property type="project" value="UniProtKB-KW"/>
</dbReference>
<keyword evidence="3 7" id="KW-0067">ATP-binding</keyword>
<dbReference type="CDD" id="cd03214">
    <property type="entry name" value="ABC_Iron-Siderophores_B12_Hemin"/>
    <property type="match status" value="1"/>
</dbReference>
<keyword evidence="2" id="KW-0547">Nucleotide-binding</keyword>
<dbReference type="EMBL" id="QWFX01000016">
    <property type="protein sequence ID" value="RIJ26440.1"/>
    <property type="molecule type" value="Genomic_DNA"/>
</dbReference>
<comment type="function">
    <text evidence="5">Part of the ABC transporter complex HmuTUV involved in hemin import. Responsible for energy coupling to the transport system.</text>
</comment>
<dbReference type="InterPro" id="IPR003439">
    <property type="entry name" value="ABC_transporter-like_ATP-bd"/>
</dbReference>
<evidence type="ECO:0000256" key="1">
    <source>
        <dbReference type="ARBA" id="ARBA00022448"/>
    </source>
</evidence>
<evidence type="ECO:0000313" key="8">
    <source>
        <dbReference type="Proteomes" id="UP000266385"/>
    </source>
</evidence>
<dbReference type="GO" id="GO:0016887">
    <property type="term" value="F:ATP hydrolysis activity"/>
    <property type="evidence" value="ECO:0007669"/>
    <property type="project" value="InterPro"/>
</dbReference>
<organism evidence="7 8">
    <name type="scientific">Henriciella mobilis</name>
    <dbReference type="NCBI Taxonomy" id="2305467"/>
    <lineage>
        <taxon>Bacteria</taxon>
        <taxon>Pseudomonadati</taxon>
        <taxon>Pseudomonadota</taxon>
        <taxon>Alphaproteobacteria</taxon>
        <taxon>Hyphomonadales</taxon>
        <taxon>Hyphomonadaceae</taxon>
        <taxon>Henriciella</taxon>
    </lineage>
</organism>
<evidence type="ECO:0000313" key="7">
    <source>
        <dbReference type="EMBL" id="RIJ26440.1"/>
    </source>
</evidence>
<dbReference type="PROSITE" id="PS50893">
    <property type="entry name" value="ABC_TRANSPORTER_2"/>
    <property type="match status" value="1"/>
</dbReference>
<reference evidence="7 8" key="1">
    <citation type="submission" date="2018-08" db="EMBL/GenBank/DDBJ databases">
        <title>Henriciella mobilis sp. nov., isolated from seawater.</title>
        <authorList>
            <person name="Cheng H."/>
            <person name="Wu Y.-H."/>
            <person name="Xu X.-W."/>
            <person name="Guo L.-L."/>
        </authorList>
    </citation>
    <scope>NUCLEOTIDE SEQUENCE [LARGE SCALE GENOMIC DNA]</scope>
    <source>
        <strain evidence="7 8">JN25</strain>
    </source>
</reference>
<dbReference type="PANTHER" id="PTHR42794:SF1">
    <property type="entry name" value="HEMIN IMPORT ATP-BINDING PROTEIN HMUV"/>
    <property type="match status" value="1"/>
</dbReference>
<protein>
    <submittedName>
        <fullName evidence="7">ABC transporter ATP-binding protein</fullName>
    </submittedName>
</protein>
<sequence>MAELCTHGLSVEAGNQRLVDGASIRLVPGEFVALLGPNGAGKTSLLRASLGLEKKVIGRATIDGSDTAALSPMQRARHIAYLPQQRPLAWPNTVRDVVSLGRYAYGAAPGRLSAEDAAAVDAAIARCDLTALAQRQTDTLSGGELARVHCARAFAAEAPLLIADEPVAALDPRHQFRIMDIIADFVAAGGGALVVLHDITLAARYASRMIWMKQGRIVADGAPEETLTAARMAEIYGVQARVDGRRVEIEGAV</sequence>
<dbReference type="SUPFAM" id="SSF52540">
    <property type="entry name" value="P-loop containing nucleoside triphosphate hydrolases"/>
    <property type="match status" value="1"/>
</dbReference>
<dbReference type="RefSeq" id="WP_119377402.1">
    <property type="nucleotide sequence ID" value="NZ_QWFX01000016.1"/>
</dbReference>
<evidence type="ECO:0000256" key="4">
    <source>
        <dbReference type="ARBA" id="ARBA00022967"/>
    </source>
</evidence>
<evidence type="ECO:0000256" key="2">
    <source>
        <dbReference type="ARBA" id="ARBA00022741"/>
    </source>
</evidence>
<dbReference type="Pfam" id="PF00005">
    <property type="entry name" value="ABC_tran"/>
    <property type="match status" value="1"/>
</dbReference>